<dbReference type="SUPFAM" id="SSF52540">
    <property type="entry name" value="P-loop containing nucleoside triphosphate hydrolases"/>
    <property type="match status" value="1"/>
</dbReference>
<keyword evidence="6" id="KW-1185">Reference proteome</keyword>
<evidence type="ECO:0000256" key="3">
    <source>
        <dbReference type="ARBA" id="ARBA00045876"/>
    </source>
</evidence>
<dbReference type="Pfam" id="PF13646">
    <property type="entry name" value="HEAT_2"/>
    <property type="match status" value="5"/>
</dbReference>
<dbReference type="SMART" id="SM00567">
    <property type="entry name" value="EZ_HEAT"/>
    <property type="match status" value="9"/>
</dbReference>
<evidence type="ECO:0000256" key="1">
    <source>
        <dbReference type="ARBA" id="ARBA00022549"/>
    </source>
</evidence>
<dbReference type="Gene3D" id="1.25.10.10">
    <property type="entry name" value="Leucine-rich Repeat Variant"/>
    <property type="match status" value="3"/>
</dbReference>
<dbReference type="OrthoDB" id="448481at2"/>
<dbReference type="InterPro" id="IPR027417">
    <property type="entry name" value="P-loop_NTPase"/>
</dbReference>
<dbReference type="eggNOG" id="COG5635">
    <property type="taxonomic scope" value="Bacteria"/>
</dbReference>
<feature type="transmembrane region" description="Helical" evidence="4">
    <location>
        <begin position="675"/>
        <end position="693"/>
    </location>
</feature>
<dbReference type="InterPro" id="IPR011989">
    <property type="entry name" value="ARM-like"/>
</dbReference>
<gene>
    <name evidence="5" type="ORF">LYNGBM3L_40770</name>
</gene>
<keyword evidence="4" id="KW-1133">Transmembrane helix</keyword>
<dbReference type="eggNOG" id="COG1413">
    <property type="taxonomic scope" value="Bacteria"/>
</dbReference>
<dbReference type="GO" id="GO:0030089">
    <property type="term" value="C:phycobilisome"/>
    <property type="evidence" value="ECO:0007669"/>
    <property type="project" value="UniProtKB-KW"/>
</dbReference>
<accession>F4XVR4</accession>
<comment type="function">
    <text evidence="3">Catalyzes the hydroxylation of the N(6)-(4-aminobutyl)-L-lysine intermediate produced by deoxyhypusine synthase/DHPS on a critical lysine of the eukaryotic translation initiation factor 5A/eIF-5A. This is the second step of the post-translational modification of that lysine into an unusual amino acid residue named hypusine. Hypusination is unique to mature eIF-5A factor and is essential for its function.</text>
</comment>
<dbReference type="InterPro" id="IPR004155">
    <property type="entry name" value="PBS_lyase_HEAT"/>
</dbReference>
<evidence type="ECO:0000256" key="2">
    <source>
        <dbReference type="ARBA" id="ARBA00022738"/>
    </source>
</evidence>
<keyword evidence="4" id="KW-0812">Transmembrane</keyword>
<reference evidence="6" key="1">
    <citation type="journal article" date="2011" name="Proc. Natl. Acad. Sci. U.S.A.">
        <title>Genomic insights into the physiology and ecology of the marine filamentous cyanobacterium Lyngbya majuscula.</title>
        <authorList>
            <person name="Jones A.C."/>
            <person name="Monroe E.A."/>
            <person name="Podell S."/>
            <person name="Hess W.R."/>
            <person name="Klages S."/>
            <person name="Esquenazi E."/>
            <person name="Niessen S."/>
            <person name="Hoover H."/>
            <person name="Rothmann M."/>
            <person name="Lasken R.S."/>
            <person name="Yates J.R.III."/>
            <person name="Reinhardt R."/>
            <person name="Kube M."/>
            <person name="Burkart M.D."/>
            <person name="Allen E.E."/>
            <person name="Dorrestein P.C."/>
            <person name="Gerwick W.H."/>
            <person name="Gerwick L."/>
        </authorList>
    </citation>
    <scope>NUCLEOTIDE SEQUENCE [LARGE SCALE GENOMIC DNA]</scope>
    <source>
        <strain evidence="6">3L</strain>
    </source>
</reference>
<keyword evidence="1" id="KW-0042">Antenna complex</keyword>
<dbReference type="AlphaFoldDB" id="F4XVR4"/>
<proteinExistence type="predicted"/>
<dbReference type="GO" id="GO:0016491">
    <property type="term" value="F:oxidoreductase activity"/>
    <property type="evidence" value="ECO:0007669"/>
    <property type="project" value="TreeGrafter"/>
</dbReference>
<feature type="transmembrane region" description="Helical" evidence="4">
    <location>
        <begin position="638"/>
        <end position="663"/>
    </location>
</feature>
<protein>
    <submittedName>
        <fullName evidence="5">Heat domain-containing protein</fullName>
    </submittedName>
</protein>
<dbReference type="SUPFAM" id="SSF48371">
    <property type="entry name" value="ARM repeat"/>
    <property type="match status" value="2"/>
</dbReference>
<name>F4XVR4_9CYAN</name>
<dbReference type="PROSITE" id="PS50077">
    <property type="entry name" value="HEAT_REPEAT"/>
    <property type="match status" value="1"/>
</dbReference>
<dbReference type="EMBL" id="GL890940">
    <property type="protein sequence ID" value="EGJ31327.1"/>
    <property type="molecule type" value="Genomic_DNA"/>
</dbReference>
<evidence type="ECO:0000313" key="6">
    <source>
        <dbReference type="Proteomes" id="UP000003959"/>
    </source>
</evidence>
<keyword evidence="4" id="KW-0472">Membrane</keyword>
<dbReference type="InterPro" id="IPR021133">
    <property type="entry name" value="HEAT_type_2"/>
</dbReference>
<sequence>MPHRGHADCPKLFPTFKTSVTQSLCFLLALLVAVLLIVNGSHAEEKKPELESWQLKGIVAALDDHDPLVWAEALNKLSTYKLDQLKHSVEIPKDRIDKIAKLLTYKHESDETENERKSVESKVHASAVKALGEIGPAAYKYAPQIAELLTDEDSDVHDSAVLTLGKMGATASEYISKIAKLLIDSDGNVSRSAAKALGQMGVAKDYAPQIAKLLTNSDTDSDIRASAASALGQMGVAKDYASRILPLLTDSDSNVGYSAAWALGQMGAAASEYFPQILELLTDSDSDVRYNAIEVLGEIGAAASEHIPQIIERLTDSDSNVSSNAAWALHEMGTVASKYTPQILPLLTHSDSNVRASAASALGAMGTAASDYVDQILPLLTHSKNSVSASAASALGQMGAPAYKYSHQIAKLLTHSDSNVRDSAASALGQMGAAASEYAPQIAKRLTDSNSWVRRSAAEALGKMGGAPSEYAPQIIPLLTESESWVRESVAEALERMAPLEVKHLLSVLNQVYWYQREAPSLRFLAYFLSGGEENSLVLIKWLGSPEQYPHQNKDQTINHQEGLEVLNLFAEIWEDTQSLSKLRKDLERQIAIVVDKVNWEQADMELLKEHHDNLKSIDSQLAAAVNAQIIALEGKHWFLIAFKLWLIHVSGWLLLIIIYPRSSQVQALIWDRKFRTIVGLGYISVALTWIPWLRYRLLAPFREVLVADASLDSFDPQAYFPNSYVKIRRATHTQPIQTAIGQLQSPIVLEGESGLGKSMFLRNLVKTSGRLSVYLPASQCAGGVVEAIQAKLPIAAHDPLFLQSLINYNTLDICIDGLNEVSPDTRATINTFVEHHVHGHIILTTQPLEWKPPATAKTYVLQPLKRQQIAEFLTSRQGILPEDVPVSGVEYEQACDDYLASQLHQTQSKQELTAVRRFLSNPMDLTLVAQLLAQGKDPDLLNLQQQQYEIMAEDYQQIHLCPFPLAEFAETVYQMRLHDQITIPENDCLDELQCMERYKMVLTRQQKDGFGRTYREWYFRHDKIQEYFIVQTFLKTENRERQHEHLSDPRFRGVYLLLATLLEVNQALVLREVLIQSAAETKDHAVSDQFIQRFNSRQELTQTTNKDGVLALYQKHYQDLIEIARLQASRLITVENNAMSESTSDSNHSNYHSKYQFQYDQSQYQNSFVDTAQSGSQQEFKPIQNNNYAPEQKQTLSEAAAEIQQLLKQLEQSNPNATDLEKTAFVNIAIPASTKQRLLSALESGGKEALRELLDNPYVNVGMAIVEGWQNP</sequence>
<dbReference type="PANTHER" id="PTHR12697:SF5">
    <property type="entry name" value="DEOXYHYPUSINE HYDROXYLASE"/>
    <property type="match status" value="1"/>
</dbReference>
<evidence type="ECO:0000313" key="5">
    <source>
        <dbReference type="EMBL" id="EGJ31327.1"/>
    </source>
</evidence>
<dbReference type="Proteomes" id="UP000003959">
    <property type="component" value="Unassembled WGS sequence"/>
</dbReference>
<dbReference type="Gene3D" id="3.40.50.300">
    <property type="entry name" value="P-loop containing nucleotide triphosphate hydrolases"/>
    <property type="match status" value="1"/>
</dbReference>
<evidence type="ECO:0000256" key="4">
    <source>
        <dbReference type="SAM" id="Phobius"/>
    </source>
</evidence>
<dbReference type="InterPro" id="IPR016024">
    <property type="entry name" value="ARM-type_fold"/>
</dbReference>
<dbReference type="PANTHER" id="PTHR12697">
    <property type="entry name" value="PBS LYASE HEAT-LIKE PROTEIN"/>
    <property type="match status" value="1"/>
</dbReference>
<dbReference type="HOGENOM" id="CLU_009660_0_0_3"/>
<keyword evidence="2" id="KW-0605">Phycobilisome</keyword>
<organism evidence="5 6">
    <name type="scientific">Moorena producens 3L</name>
    <dbReference type="NCBI Taxonomy" id="489825"/>
    <lineage>
        <taxon>Bacteria</taxon>
        <taxon>Bacillati</taxon>
        <taxon>Cyanobacteriota</taxon>
        <taxon>Cyanophyceae</taxon>
        <taxon>Coleofasciculales</taxon>
        <taxon>Coleofasciculaceae</taxon>
        <taxon>Moorena</taxon>
    </lineage>
</organism>
<dbReference type="RefSeq" id="WP_008187164.1">
    <property type="nucleotide sequence ID" value="NZ_GL890940.1"/>
</dbReference>